<evidence type="ECO:0000256" key="4">
    <source>
        <dbReference type="ARBA" id="ARBA00022737"/>
    </source>
</evidence>
<evidence type="ECO:0000259" key="9">
    <source>
        <dbReference type="PROSITE" id="PS51146"/>
    </source>
</evidence>
<organism evidence="10 11">
    <name type="scientific">Nannocystis radixulma</name>
    <dbReference type="NCBI Taxonomy" id="2995305"/>
    <lineage>
        <taxon>Bacteria</taxon>
        <taxon>Pseudomonadati</taxon>
        <taxon>Myxococcota</taxon>
        <taxon>Polyangia</taxon>
        <taxon>Nannocystales</taxon>
        <taxon>Nannocystaceae</taxon>
        <taxon>Nannocystis</taxon>
    </lineage>
</organism>
<keyword evidence="5" id="KW-0418">Kinase</keyword>
<dbReference type="SUPFAM" id="SSF52540">
    <property type="entry name" value="P-loop containing nucleoside triphosphate hydrolases"/>
    <property type="match status" value="2"/>
</dbReference>
<evidence type="ECO:0000256" key="1">
    <source>
        <dbReference type="ARBA" id="ARBA00012513"/>
    </source>
</evidence>
<keyword evidence="2" id="KW-0597">Phosphoprotein</keyword>
<dbReference type="PIRSF" id="PIRSF039117">
    <property type="entry name" value="KaiC"/>
    <property type="match status" value="1"/>
</dbReference>
<evidence type="ECO:0000256" key="5">
    <source>
        <dbReference type="ARBA" id="ARBA00022777"/>
    </source>
</evidence>
<accession>A0ABT5BG80</accession>
<dbReference type="InterPro" id="IPR051347">
    <property type="entry name" value="Circadian_clock_KaiC-rel"/>
</dbReference>
<keyword evidence="4" id="KW-0677">Repeat</keyword>
<dbReference type="SMART" id="SM00382">
    <property type="entry name" value="AAA"/>
    <property type="match status" value="2"/>
</dbReference>
<proteinExistence type="predicted"/>
<keyword evidence="6" id="KW-0378">Hydrolase</keyword>
<dbReference type="Proteomes" id="UP001217838">
    <property type="component" value="Unassembled WGS sequence"/>
</dbReference>
<protein>
    <recommendedName>
        <fullName evidence="1">non-specific serine/threonine protein kinase</fullName>
        <ecNumber evidence="1">2.7.11.1</ecNumber>
    </recommendedName>
</protein>
<dbReference type="CDD" id="cd19488">
    <property type="entry name" value="KaiC-like_N"/>
    <property type="match status" value="1"/>
</dbReference>
<keyword evidence="3" id="KW-0808">Transferase</keyword>
<dbReference type="InterPro" id="IPR030665">
    <property type="entry name" value="KaiC"/>
</dbReference>
<comment type="caution">
    <text evidence="10">The sequence shown here is derived from an EMBL/GenBank/DDBJ whole genome shotgun (WGS) entry which is preliminary data.</text>
</comment>
<evidence type="ECO:0000313" key="10">
    <source>
        <dbReference type="EMBL" id="MDC0671991.1"/>
    </source>
</evidence>
<feature type="domain" description="KaiC" evidence="9">
    <location>
        <begin position="252"/>
        <end position="483"/>
    </location>
</feature>
<dbReference type="InterPro" id="IPR003593">
    <property type="entry name" value="AAA+_ATPase"/>
</dbReference>
<dbReference type="InterPro" id="IPR014774">
    <property type="entry name" value="KaiC-like_dom"/>
</dbReference>
<reference evidence="10 11" key="1">
    <citation type="submission" date="2022-11" db="EMBL/GenBank/DDBJ databases">
        <title>Minimal conservation of predation-associated metabolite biosynthetic gene clusters underscores biosynthetic potential of Myxococcota including descriptions for ten novel species: Archangium lansinium sp. nov., Myxococcus landrumus sp. nov., Nannocystis bai.</title>
        <authorList>
            <person name="Ahearne A."/>
            <person name="Stevens C."/>
            <person name="Dowd S."/>
        </authorList>
    </citation>
    <scope>NUCLEOTIDE SEQUENCE [LARGE SCALE GENOMIC DNA]</scope>
    <source>
        <strain evidence="10 11">NCELM</strain>
    </source>
</reference>
<evidence type="ECO:0000256" key="3">
    <source>
        <dbReference type="ARBA" id="ARBA00022679"/>
    </source>
</evidence>
<feature type="domain" description="RecA family profile 1" evidence="8">
    <location>
        <begin position="250"/>
        <end position="408"/>
    </location>
</feature>
<gene>
    <name evidence="10" type="ORF">POL58_29870</name>
</gene>
<evidence type="ECO:0000259" key="8">
    <source>
        <dbReference type="PROSITE" id="PS50162"/>
    </source>
</evidence>
<evidence type="ECO:0000256" key="6">
    <source>
        <dbReference type="ARBA" id="ARBA00022801"/>
    </source>
</evidence>
<dbReference type="Gene3D" id="3.40.50.300">
    <property type="entry name" value="P-loop containing nucleotide triphosphate hydrolases"/>
    <property type="match status" value="2"/>
</dbReference>
<feature type="region of interest" description="Disordered" evidence="7">
    <location>
        <begin position="1"/>
        <end position="22"/>
    </location>
</feature>
<evidence type="ECO:0000256" key="2">
    <source>
        <dbReference type="ARBA" id="ARBA00022553"/>
    </source>
</evidence>
<dbReference type="PANTHER" id="PTHR42926">
    <property type="match status" value="1"/>
</dbReference>
<dbReference type="InterPro" id="IPR027417">
    <property type="entry name" value="P-loop_NTPase"/>
</dbReference>
<dbReference type="Pfam" id="PF06745">
    <property type="entry name" value="ATPase"/>
    <property type="match status" value="2"/>
</dbReference>
<feature type="domain" description="KaiC" evidence="9">
    <location>
        <begin position="12"/>
        <end position="250"/>
    </location>
</feature>
<dbReference type="PROSITE" id="PS51146">
    <property type="entry name" value="KAIC"/>
    <property type="match status" value="2"/>
</dbReference>
<dbReference type="InterPro" id="IPR010624">
    <property type="entry name" value="KaiC_dom"/>
</dbReference>
<evidence type="ECO:0000256" key="7">
    <source>
        <dbReference type="SAM" id="MobiDB-lite"/>
    </source>
</evidence>
<dbReference type="RefSeq" id="WP_272003028.1">
    <property type="nucleotide sequence ID" value="NZ_JAQNDN010000019.1"/>
</dbReference>
<keyword evidence="11" id="KW-1185">Reference proteome</keyword>
<dbReference type="EC" id="2.7.11.1" evidence="1"/>
<dbReference type="PROSITE" id="PS50162">
    <property type="entry name" value="RECA_2"/>
    <property type="match status" value="1"/>
</dbReference>
<dbReference type="InterPro" id="IPR020588">
    <property type="entry name" value="RecA_ATP-bd"/>
</dbReference>
<dbReference type="PANTHER" id="PTHR42926:SF1">
    <property type="entry name" value="CIRCADIAN CLOCK OSCILLATOR PROTEIN KAIC 1"/>
    <property type="match status" value="1"/>
</dbReference>
<dbReference type="EMBL" id="JAQNDN010000019">
    <property type="protein sequence ID" value="MDC0671991.1"/>
    <property type="molecule type" value="Genomic_DNA"/>
</dbReference>
<evidence type="ECO:0000313" key="11">
    <source>
        <dbReference type="Proteomes" id="UP001217838"/>
    </source>
</evidence>
<name>A0ABT5BG80_9BACT</name>
<sequence length="504" mass="54905">MTRAVPKPFSQPRAPSGISGLDDILGGGLPRDHLYLLEGAPGTGKTTFGLQFLLAGRDRGEVGLYVTLSETHSELEVVAASHGWSLAGIRVFELVAPADLGGASEQSILHPSEVELGETVDGVFRALERENPTRVVFDSLSEMRMLAQDPLRYRRQILALKHYFARKGCTVMLLDDRTVAQQDLQLHSIAHGVLCLEQHTHQYGPERRCLRVSKLRGLKYRGGDHDYEIRTGGIEVYPRLVAAEHRTNVEHTVVSTGNPALDSILGGGLARGTSVLFSGPAGAGKTTTALSCVEAALRRGERCAFYLFDETLSVMLQRATALGLDVHRYVEDGQLELLQLDPAEMSAGEFAHRVRRTAEAGATMVVIDSLNAYLHAMPGSRFLVLQMHELLAYLNQKGVITLLILGQHGVLGEGRMDVDLSYLSDSMLLFRFFEARGQLLKALSVTKSRTNAHESTIREFRLTSGGIEVGDVLLDFQGVLGGIPHYGGSRPLLADSDDDAASED</sequence>